<dbReference type="AlphaFoldDB" id="T0Y4A2"/>
<reference evidence="2" key="1">
    <citation type="submission" date="2013-08" db="EMBL/GenBank/DDBJ databases">
        <authorList>
            <person name="Mendez C."/>
            <person name="Richter M."/>
            <person name="Ferrer M."/>
            <person name="Sanchez J."/>
        </authorList>
    </citation>
    <scope>NUCLEOTIDE SEQUENCE</scope>
</reference>
<comment type="caution">
    <text evidence="2">The sequence shown here is derived from an EMBL/GenBank/DDBJ whole genome shotgun (WGS) entry which is preliminary data.</text>
</comment>
<proteinExistence type="predicted"/>
<protein>
    <recommendedName>
        <fullName evidence="3">Integrase catalytic domain-containing protein</fullName>
    </recommendedName>
</protein>
<accession>T0Y4A2</accession>
<dbReference type="EMBL" id="AUZX01015101">
    <property type="protein sequence ID" value="EQD29901.1"/>
    <property type="molecule type" value="Genomic_DNA"/>
</dbReference>
<sequence>MPDLSQLGEAERLRFAEFRQTITCYLSGEKMAGALKAGHITHRALLRQLNRCVTQDSTGHLFGWHALLPYQRVKTYVRTAPIRSREVCAHGGYSGALGLLFARYPDIQEELDLYLLRRCQGRAVPESRVTPAAAHTYFLQLCRRKGMSSAVWPMCVASQGRTSLWRYVRRFFDLHFDEVVAAQFGETAQAKSRTGTGYRSRLQAVLPYDIVELDEHSGHFLGAIGIPTSKGMKWVPLRRLSIIPLADRDSGVVLTYGVIVRQEPTSQDILSIVARALKPWEPRKLATPGFKIESDGIMPSVLIQELAYCGFNMLLLDNHLAHLAAAVVTRLCDTAGCIVNYGPERRFERRALIEGIFHTLEENGFVRLPSTTGSNSQDSRRRDATRAALKHCMSLDAVLDLIEAAFADHNTHPTSHNFGSGPIAQLRSVVADTDLGFVPPWMPPQLPGEPALNLAIERGRIGGNRASGVRPHIYLDQVRYTNPTISSRWDLIDKVVIKHVNEDNIRSFTAWLETGQCLGSVTAMGKWGLAPHSRAMRKEINAMLASGKLEPQRGESPVTAMLKLLAHKATAQADKRRPKQTRAANVLAEEVRRGNLKADDLADDAPEAAAPAAPAAASDAARQQALTPLSDFVAIN</sequence>
<gene>
    <name evidence="2" type="ORF">B1A_20463</name>
</gene>
<dbReference type="InterPro" id="IPR036397">
    <property type="entry name" value="RNaseH_sf"/>
</dbReference>
<name>T0Y4A2_9ZZZZ</name>
<evidence type="ECO:0000313" key="2">
    <source>
        <dbReference type="EMBL" id="EQD29901.1"/>
    </source>
</evidence>
<dbReference type="GO" id="GO:0003676">
    <property type="term" value="F:nucleic acid binding"/>
    <property type="evidence" value="ECO:0007669"/>
    <property type="project" value="InterPro"/>
</dbReference>
<evidence type="ECO:0008006" key="3">
    <source>
        <dbReference type="Google" id="ProtNLM"/>
    </source>
</evidence>
<evidence type="ECO:0000256" key="1">
    <source>
        <dbReference type="SAM" id="MobiDB-lite"/>
    </source>
</evidence>
<organism evidence="2">
    <name type="scientific">mine drainage metagenome</name>
    <dbReference type="NCBI Taxonomy" id="410659"/>
    <lineage>
        <taxon>unclassified sequences</taxon>
        <taxon>metagenomes</taxon>
        <taxon>ecological metagenomes</taxon>
    </lineage>
</organism>
<reference evidence="2" key="2">
    <citation type="journal article" date="2014" name="ISME J.">
        <title>Microbial stratification in low pH oxic and suboxic macroscopic growths along an acid mine drainage.</title>
        <authorList>
            <person name="Mendez-Garcia C."/>
            <person name="Mesa V."/>
            <person name="Sprenger R.R."/>
            <person name="Richter M."/>
            <person name="Diez M.S."/>
            <person name="Solano J."/>
            <person name="Bargiela R."/>
            <person name="Golyshina O.V."/>
            <person name="Manteca A."/>
            <person name="Ramos J.L."/>
            <person name="Gallego J.R."/>
            <person name="Llorente I."/>
            <person name="Martins Dos Santos V.A."/>
            <person name="Jensen O.N."/>
            <person name="Pelaez A.I."/>
            <person name="Sanchez J."/>
            <person name="Ferrer M."/>
        </authorList>
    </citation>
    <scope>NUCLEOTIDE SEQUENCE</scope>
</reference>
<dbReference type="Gene3D" id="3.30.420.10">
    <property type="entry name" value="Ribonuclease H-like superfamily/Ribonuclease H"/>
    <property type="match status" value="1"/>
</dbReference>
<feature type="compositionally biased region" description="Low complexity" evidence="1">
    <location>
        <begin position="607"/>
        <end position="621"/>
    </location>
</feature>
<feature type="region of interest" description="Disordered" evidence="1">
    <location>
        <begin position="597"/>
        <end position="623"/>
    </location>
</feature>